<dbReference type="OrthoDB" id="7862263at2759"/>
<gene>
    <name evidence="8" type="primary">Dana\GF19997</name>
    <name evidence="8" type="synonym">dana_GLEANR_22402</name>
    <name evidence="8" type="ORF">GF19997</name>
</gene>
<dbReference type="HOGENOM" id="CLU_1217358_0_0_1"/>
<dbReference type="GeneID" id="6502729"/>
<dbReference type="GO" id="GO:0008270">
    <property type="term" value="F:zinc ion binding"/>
    <property type="evidence" value="ECO:0007669"/>
    <property type="project" value="UniProtKB-KW"/>
</dbReference>
<evidence type="ECO:0000256" key="2">
    <source>
        <dbReference type="ARBA" id="ARBA00022723"/>
    </source>
</evidence>
<dbReference type="Pfam" id="PF16900">
    <property type="entry name" value="REPA_OB_2"/>
    <property type="match status" value="1"/>
</dbReference>
<keyword evidence="3" id="KW-0863">Zinc-finger</keyword>
<feature type="domain" description="Replication protein A OB" evidence="7">
    <location>
        <begin position="133"/>
        <end position="213"/>
    </location>
</feature>
<comment type="similarity">
    <text evidence="1">Belongs to the replication factor A protein 1 family.</text>
</comment>
<dbReference type="Gene3D" id="2.40.50.140">
    <property type="entry name" value="Nucleic acid-binding proteins"/>
    <property type="match status" value="2"/>
</dbReference>
<dbReference type="Proteomes" id="UP000007801">
    <property type="component" value="Unassembled WGS sequence"/>
</dbReference>
<keyword evidence="11" id="KW-1185">Reference proteome</keyword>
<evidence type="ECO:0000313" key="10">
    <source>
        <dbReference type="EMBL" id="KPU72808.1"/>
    </source>
</evidence>
<keyword evidence="2" id="KW-0479">Metal-binding</keyword>
<dbReference type="FunFam" id="2.40.50.140:FF:000041">
    <property type="entry name" value="Replication protein A subunit"/>
    <property type="match status" value="1"/>
</dbReference>
<name>B3MSW0_DROAN</name>
<dbReference type="AlphaFoldDB" id="B3MSW0"/>
<reference evidence="8" key="3">
    <citation type="submission" date="2015-10" db="EMBL/GenBank/DDBJ databases">
        <authorList>
            <consortium name="FlyBase"/>
        </authorList>
    </citation>
    <scope>NUCLEOTIDE SEQUENCE</scope>
    <source>
        <strain evidence="8">TSC#14024-0371.13</strain>
    </source>
</reference>
<dbReference type="InterPro" id="IPR012340">
    <property type="entry name" value="NA-bd_OB-fold"/>
</dbReference>
<evidence type="ECO:0000313" key="8">
    <source>
        <dbReference type="EMBL" id="EDV30350.2"/>
    </source>
</evidence>
<keyword evidence="4" id="KW-0862">Zinc</keyword>
<dbReference type="InterPro" id="IPR003871">
    <property type="entry name" value="RFA1B/D_OB_1st"/>
</dbReference>
<evidence type="ECO:0000256" key="5">
    <source>
        <dbReference type="ARBA" id="ARBA00023125"/>
    </source>
</evidence>
<dbReference type="EMBL" id="CH902623">
    <property type="protein sequence ID" value="EDV30350.2"/>
    <property type="molecule type" value="Genomic_DNA"/>
</dbReference>
<dbReference type="PANTHER" id="PTHR47165:SF4">
    <property type="entry name" value="OS03G0429900 PROTEIN"/>
    <property type="match status" value="1"/>
</dbReference>
<dbReference type="InterPro" id="IPR031657">
    <property type="entry name" value="REPA_OB_2"/>
</dbReference>
<dbReference type="KEGG" id="dan:6502729"/>
<reference evidence="8 11" key="1">
    <citation type="journal article" date="2007" name="Nature">
        <title>Evolution of genes and genomes on the Drosophila phylogeny.</title>
        <authorList>
            <consortium name="Drosophila 12 Genomes Consortium"/>
            <person name="Clark A.G."/>
            <person name="Eisen M.B."/>
            <person name="Smith D.R."/>
            <person name="Bergman C.M."/>
            <person name="Oliver B."/>
            <person name="Markow T.A."/>
            <person name="Kaufman T.C."/>
            <person name="Kellis M."/>
            <person name="Gelbart W."/>
            <person name="Iyer V.N."/>
            <person name="Pollard D.A."/>
            <person name="Sackton T.B."/>
            <person name="Larracuente A.M."/>
            <person name="Singh N.D."/>
            <person name="Abad J.P."/>
            <person name="Abt D.N."/>
            <person name="Adryan B."/>
            <person name="Aguade M."/>
            <person name="Akashi H."/>
            <person name="Anderson W.W."/>
            <person name="Aquadro C.F."/>
            <person name="Ardell D.H."/>
            <person name="Arguello R."/>
            <person name="Artieri C.G."/>
            <person name="Barbash D.A."/>
            <person name="Barker D."/>
            <person name="Barsanti P."/>
            <person name="Batterham P."/>
            <person name="Batzoglou S."/>
            <person name="Begun D."/>
            <person name="Bhutkar A."/>
            <person name="Blanco E."/>
            <person name="Bosak S.A."/>
            <person name="Bradley R.K."/>
            <person name="Brand A.D."/>
            <person name="Brent M.R."/>
            <person name="Brooks A.N."/>
            <person name="Brown R.H."/>
            <person name="Butlin R.K."/>
            <person name="Caggese C."/>
            <person name="Calvi B.R."/>
            <person name="Bernardo de Carvalho A."/>
            <person name="Caspi A."/>
            <person name="Castrezana S."/>
            <person name="Celniker S.E."/>
            <person name="Chang J.L."/>
            <person name="Chapple C."/>
            <person name="Chatterji S."/>
            <person name="Chinwalla A."/>
            <person name="Civetta A."/>
            <person name="Clifton S.W."/>
            <person name="Comeron J.M."/>
            <person name="Costello J.C."/>
            <person name="Coyne J.A."/>
            <person name="Daub J."/>
            <person name="David R.G."/>
            <person name="Delcher A.L."/>
            <person name="Delehaunty K."/>
            <person name="Do C.B."/>
            <person name="Ebling H."/>
            <person name="Edwards K."/>
            <person name="Eickbush T."/>
            <person name="Evans J.D."/>
            <person name="Filipski A."/>
            <person name="Findeiss S."/>
            <person name="Freyhult E."/>
            <person name="Fulton L."/>
            <person name="Fulton R."/>
            <person name="Garcia A.C."/>
            <person name="Gardiner A."/>
            <person name="Garfield D.A."/>
            <person name="Garvin B.E."/>
            <person name="Gibson G."/>
            <person name="Gilbert D."/>
            <person name="Gnerre S."/>
            <person name="Godfrey J."/>
            <person name="Good R."/>
            <person name="Gotea V."/>
            <person name="Gravely B."/>
            <person name="Greenberg A.J."/>
            <person name="Griffiths-Jones S."/>
            <person name="Gross S."/>
            <person name="Guigo R."/>
            <person name="Gustafson E.A."/>
            <person name="Haerty W."/>
            <person name="Hahn M.W."/>
            <person name="Halligan D.L."/>
            <person name="Halpern A.L."/>
            <person name="Halter G.M."/>
            <person name="Han M.V."/>
            <person name="Heger A."/>
            <person name="Hillier L."/>
            <person name="Hinrichs A.S."/>
            <person name="Holmes I."/>
            <person name="Hoskins R.A."/>
            <person name="Hubisz M.J."/>
            <person name="Hultmark D."/>
            <person name="Huntley M.A."/>
            <person name="Jaffe D.B."/>
            <person name="Jagadeeshan S."/>
            <person name="Jeck W.R."/>
            <person name="Johnson J."/>
            <person name="Jones C.D."/>
            <person name="Jordan W.C."/>
            <person name="Karpen G.H."/>
            <person name="Kataoka E."/>
            <person name="Keightley P.D."/>
            <person name="Kheradpour P."/>
            <person name="Kirkness E.F."/>
            <person name="Koerich L.B."/>
            <person name="Kristiansen K."/>
            <person name="Kudrna D."/>
            <person name="Kulathinal R.J."/>
            <person name="Kumar S."/>
            <person name="Kwok R."/>
            <person name="Lander E."/>
            <person name="Langley C.H."/>
            <person name="Lapoint R."/>
            <person name="Lazzaro B.P."/>
            <person name="Lee S.J."/>
            <person name="Levesque L."/>
            <person name="Li R."/>
            <person name="Lin C.F."/>
            <person name="Lin M.F."/>
            <person name="Lindblad-Toh K."/>
            <person name="Llopart A."/>
            <person name="Long M."/>
            <person name="Low L."/>
            <person name="Lozovsky E."/>
            <person name="Lu J."/>
            <person name="Luo M."/>
            <person name="Machado C.A."/>
            <person name="Makalowski W."/>
            <person name="Marzo M."/>
            <person name="Matsuda M."/>
            <person name="Matzkin L."/>
            <person name="McAllister B."/>
            <person name="McBride C.S."/>
            <person name="McKernan B."/>
            <person name="McKernan K."/>
            <person name="Mendez-Lago M."/>
            <person name="Minx P."/>
            <person name="Mollenhauer M.U."/>
            <person name="Montooth K."/>
            <person name="Mount S.M."/>
            <person name="Mu X."/>
            <person name="Myers E."/>
            <person name="Negre B."/>
            <person name="Newfeld S."/>
            <person name="Nielsen R."/>
            <person name="Noor M.A."/>
            <person name="O'Grady P."/>
            <person name="Pachter L."/>
            <person name="Papaceit M."/>
            <person name="Parisi M.J."/>
            <person name="Parisi M."/>
            <person name="Parts L."/>
            <person name="Pedersen J.S."/>
            <person name="Pesole G."/>
            <person name="Phillippy A.M."/>
            <person name="Ponting C.P."/>
            <person name="Pop M."/>
            <person name="Porcelli D."/>
            <person name="Powell J.R."/>
            <person name="Prohaska S."/>
            <person name="Pruitt K."/>
            <person name="Puig M."/>
            <person name="Quesneville H."/>
            <person name="Ram K.R."/>
            <person name="Rand D."/>
            <person name="Rasmussen M.D."/>
            <person name="Reed L.K."/>
            <person name="Reenan R."/>
            <person name="Reily A."/>
            <person name="Remington K.A."/>
            <person name="Rieger T.T."/>
            <person name="Ritchie M.G."/>
            <person name="Robin C."/>
            <person name="Rogers Y.H."/>
            <person name="Rohde C."/>
            <person name="Rozas J."/>
            <person name="Rubenfield M.J."/>
            <person name="Ruiz A."/>
            <person name="Russo S."/>
            <person name="Salzberg S.L."/>
            <person name="Sanchez-Gracia A."/>
            <person name="Saranga D.J."/>
            <person name="Sato H."/>
            <person name="Schaeffer S.W."/>
            <person name="Schatz M.C."/>
            <person name="Schlenke T."/>
            <person name="Schwartz R."/>
            <person name="Segarra C."/>
            <person name="Singh R.S."/>
            <person name="Sirot L."/>
            <person name="Sirota M."/>
            <person name="Sisneros N.B."/>
            <person name="Smith C.D."/>
            <person name="Smith T.F."/>
            <person name="Spieth J."/>
            <person name="Stage D.E."/>
            <person name="Stark A."/>
            <person name="Stephan W."/>
            <person name="Strausberg R.L."/>
            <person name="Strempel S."/>
            <person name="Sturgill D."/>
            <person name="Sutton G."/>
            <person name="Sutton G.G."/>
            <person name="Tao W."/>
            <person name="Teichmann S."/>
            <person name="Tobari Y.N."/>
            <person name="Tomimura Y."/>
            <person name="Tsolas J.M."/>
            <person name="Valente V.L."/>
            <person name="Venter E."/>
            <person name="Venter J.C."/>
            <person name="Vicario S."/>
            <person name="Vieira F.G."/>
            <person name="Vilella A.J."/>
            <person name="Villasante A."/>
            <person name="Walenz B."/>
            <person name="Wang J."/>
            <person name="Wasserman M."/>
            <person name="Watts T."/>
            <person name="Wilson D."/>
            <person name="Wilson R.K."/>
            <person name="Wing R.A."/>
            <person name="Wolfner M.F."/>
            <person name="Wong A."/>
            <person name="Wong G.K."/>
            <person name="Wu C.I."/>
            <person name="Wu G."/>
            <person name="Yamamoto D."/>
            <person name="Yang H.P."/>
            <person name="Yang S.P."/>
            <person name="Yorke J.A."/>
            <person name="Yoshida K."/>
            <person name="Zdobnov E."/>
            <person name="Zhang P."/>
            <person name="Zhang Y."/>
            <person name="Zimin A.V."/>
            <person name="Baldwin J."/>
            <person name="Abdouelleil A."/>
            <person name="Abdulkadir J."/>
            <person name="Abebe A."/>
            <person name="Abera B."/>
            <person name="Abreu J."/>
            <person name="Acer S.C."/>
            <person name="Aftuck L."/>
            <person name="Alexander A."/>
            <person name="An P."/>
            <person name="Anderson E."/>
            <person name="Anderson S."/>
            <person name="Arachi H."/>
            <person name="Azer M."/>
            <person name="Bachantsang P."/>
            <person name="Barry A."/>
            <person name="Bayul T."/>
            <person name="Berlin A."/>
            <person name="Bessette D."/>
            <person name="Bloom T."/>
            <person name="Blye J."/>
            <person name="Boguslavskiy L."/>
            <person name="Bonnet C."/>
            <person name="Boukhgalter B."/>
            <person name="Bourzgui I."/>
            <person name="Brown A."/>
            <person name="Cahill P."/>
            <person name="Channer S."/>
            <person name="Cheshatsang Y."/>
            <person name="Chuda L."/>
            <person name="Citroen M."/>
            <person name="Collymore A."/>
            <person name="Cooke P."/>
            <person name="Costello M."/>
            <person name="D'Aco K."/>
            <person name="Daza R."/>
            <person name="De Haan G."/>
            <person name="DeGray S."/>
            <person name="DeMaso C."/>
            <person name="Dhargay N."/>
            <person name="Dooley K."/>
            <person name="Dooley E."/>
            <person name="Doricent M."/>
            <person name="Dorje P."/>
            <person name="Dorjee K."/>
            <person name="Dupes A."/>
            <person name="Elong R."/>
            <person name="Falk J."/>
            <person name="Farina A."/>
            <person name="Faro S."/>
            <person name="Ferguson D."/>
            <person name="Fisher S."/>
            <person name="Foley C.D."/>
            <person name="Franke A."/>
            <person name="Friedrich D."/>
            <person name="Gadbois L."/>
            <person name="Gearin G."/>
            <person name="Gearin C.R."/>
            <person name="Giannoukos G."/>
            <person name="Goode T."/>
            <person name="Graham J."/>
            <person name="Grandbois E."/>
            <person name="Grewal S."/>
            <person name="Gyaltsen K."/>
            <person name="Hafez N."/>
            <person name="Hagos B."/>
            <person name="Hall J."/>
            <person name="Henson C."/>
            <person name="Hollinger A."/>
            <person name="Honan T."/>
            <person name="Huard M.D."/>
            <person name="Hughes L."/>
            <person name="Hurhula B."/>
            <person name="Husby M.E."/>
            <person name="Kamat A."/>
            <person name="Kanga B."/>
            <person name="Kashin S."/>
            <person name="Khazanovich D."/>
            <person name="Kisner P."/>
            <person name="Lance K."/>
            <person name="Lara M."/>
            <person name="Lee W."/>
            <person name="Lennon N."/>
            <person name="Letendre F."/>
            <person name="LeVine R."/>
            <person name="Lipovsky A."/>
            <person name="Liu X."/>
            <person name="Liu J."/>
            <person name="Liu S."/>
            <person name="Lokyitsang T."/>
            <person name="Lokyitsang Y."/>
            <person name="Lubonja R."/>
            <person name="Lui A."/>
            <person name="MacDonald P."/>
            <person name="Magnisalis V."/>
            <person name="Maru K."/>
            <person name="Matthews C."/>
            <person name="McCusker W."/>
            <person name="McDonough S."/>
            <person name="Mehta T."/>
            <person name="Meldrim J."/>
            <person name="Meneus L."/>
            <person name="Mihai O."/>
            <person name="Mihalev A."/>
            <person name="Mihova T."/>
            <person name="Mittelman R."/>
            <person name="Mlenga V."/>
            <person name="Montmayeur A."/>
            <person name="Mulrain L."/>
            <person name="Navidi A."/>
            <person name="Naylor J."/>
            <person name="Negash T."/>
            <person name="Nguyen T."/>
            <person name="Nguyen N."/>
            <person name="Nicol R."/>
            <person name="Norbu C."/>
            <person name="Norbu N."/>
            <person name="Novod N."/>
            <person name="O'Neill B."/>
            <person name="Osman S."/>
            <person name="Markiewicz E."/>
            <person name="Oyono O.L."/>
            <person name="Patti C."/>
            <person name="Phunkhang P."/>
            <person name="Pierre F."/>
            <person name="Priest M."/>
            <person name="Raghuraman S."/>
            <person name="Rege F."/>
            <person name="Reyes R."/>
            <person name="Rise C."/>
            <person name="Rogov P."/>
            <person name="Ross K."/>
            <person name="Ryan E."/>
            <person name="Settipalli S."/>
            <person name="Shea T."/>
            <person name="Sherpa N."/>
            <person name="Shi L."/>
            <person name="Shih D."/>
            <person name="Sparrow T."/>
            <person name="Spaulding J."/>
            <person name="Stalker J."/>
            <person name="Stange-Thomann N."/>
            <person name="Stavropoulos S."/>
            <person name="Stone C."/>
            <person name="Strader C."/>
            <person name="Tesfaye S."/>
            <person name="Thomson T."/>
            <person name="Thoulutsang Y."/>
            <person name="Thoulutsang D."/>
            <person name="Topham K."/>
            <person name="Topping I."/>
            <person name="Tsamla T."/>
            <person name="Vassiliev H."/>
            <person name="Vo A."/>
            <person name="Wangchuk T."/>
            <person name="Wangdi T."/>
            <person name="Weiand M."/>
            <person name="Wilkinson J."/>
            <person name="Wilson A."/>
            <person name="Yadav S."/>
            <person name="Young G."/>
            <person name="Yu Q."/>
            <person name="Zembek L."/>
            <person name="Zhong D."/>
            <person name="Zimmer A."/>
            <person name="Zwirko Z."/>
            <person name="Jaffe D.B."/>
            <person name="Alvarez P."/>
            <person name="Brockman W."/>
            <person name="Butler J."/>
            <person name="Chin C."/>
            <person name="Gnerre S."/>
            <person name="Grabherr M."/>
            <person name="Kleber M."/>
            <person name="Mauceli E."/>
            <person name="MacCallum I."/>
        </authorList>
    </citation>
    <scope>NUCLEOTIDE SEQUENCE [LARGE SCALE GENOMIC DNA]</scope>
    <source>
        <strain evidence="8">TSC#14024-0371.13</strain>
        <strain evidence="11">Tucson 14024-0371.13</strain>
    </source>
</reference>
<evidence type="ECO:0000259" key="6">
    <source>
        <dbReference type="Pfam" id="PF02721"/>
    </source>
</evidence>
<dbReference type="SUPFAM" id="SSF50249">
    <property type="entry name" value="Nucleic acid-binding proteins"/>
    <property type="match status" value="2"/>
</dbReference>
<dbReference type="PANTHER" id="PTHR47165">
    <property type="entry name" value="OS03G0429900 PROTEIN"/>
    <property type="match status" value="1"/>
</dbReference>
<proteinExistence type="inferred from homology"/>
<keyword evidence="5" id="KW-0238">DNA-binding</keyword>
<dbReference type="STRING" id="7217.B3MSW0"/>
<evidence type="ECO:0000313" key="11">
    <source>
        <dbReference type="Proteomes" id="UP000007801"/>
    </source>
</evidence>
<dbReference type="EMBL" id="CH902623">
    <property type="protein sequence ID" value="KPU72808.1"/>
    <property type="molecule type" value="Genomic_DNA"/>
</dbReference>
<evidence type="ECO:0000313" key="9">
    <source>
        <dbReference type="EMBL" id="KPU72807.1"/>
    </source>
</evidence>
<dbReference type="GO" id="GO:0003677">
    <property type="term" value="F:DNA binding"/>
    <property type="evidence" value="ECO:0007669"/>
    <property type="project" value="UniProtKB-KW"/>
</dbReference>
<dbReference type="eggNOG" id="KOG0851">
    <property type="taxonomic scope" value="Eukaryota"/>
</dbReference>
<sequence length="246" mass="28409">MSSLNKRKLICDLSHPWDSTSFIIARVVHKTEITSYENETSGNIFLIYLRDESGEIIATVHNELCNTFFKQIETDQVCFFADFEVNWATKKYVLMPHSFNINFTQSTKVLPIGSLNQNITAIPGIRYNLQPIEVIHKMCDGEPVDTIGICGKVDELAKRGGYYIREIELMDYDDYDGVITLNLWNDAAINFDGKEDDIILVKGARVREHNLKNKINFDWFSKMEINPNIKEAKSLREWLENLFISN</sequence>
<organism evidence="8 11">
    <name type="scientific">Drosophila ananassae</name>
    <name type="common">Fruit fly</name>
    <dbReference type="NCBI Taxonomy" id="7217"/>
    <lineage>
        <taxon>Eukaryota</taxon>
        <taxon>Metazoa</taxon>
        <taxon>Ecdysozoa</taxon>
        <taxon>Arthropoda</taxon>
        <taxon>Hexapoda</taxon>
        <taxon>Insecta</taxon>
        <taxon>Pterygota</taxon>
        <taxon>Neoptera</taxon>
        <taxon>Endopterygota</taxon>
        <taxon>Diptera</taxon>
        <taxon>Brachycera</taxon>
        <taxon>Muscomorpha</taxon>
        <taxon>Ephydroidea</taxon>
        <taxon>Drosophilidae</taxon>
        <taxon>Drosophila</taxon>
        <taxon>Sophophora</taxon>
    </lineage>
</organism>
<dbReference type="CDD" id="cd04475">
    <property type="entry name" value="RPA1_DBD_B"/>
    <property type="match status" value="1"/>
</dbReference>
<dbReference type="SMR" id="B3MSW0"/>
<accession>B3MSW0</accession>
<protein>
    <submittedName>
        <fullName evidence="9">Uncharacterized protein, isoform B</fullName>
    </submittedName>
    <submittedName>
        <fullName evidence="8">Uncharacterized protein, isoform C</fullName>
    </submittedName>
    <submittedName>
        <fullName evidence="10">Uncharacterized protein, isoform D</fullName>
    </submittedName>
</protein>
<evidence type="ECO:0000256" key="1">
    <source>
        <dbReference type="ARBA" id="ARBA00005690"/>
    </source>
</evidence>
<dbReference type="EMBL" id="CH902623">
    <property type="protein sequence ID" value="KPU72807.1"/>
    <property type="molecule type" value="Genomic_DNA"/>
</dbReference>
<dbReference type="Pfam" id="PF02721">
    <property type="entry name" value="DUF223"/>
    <property type="match status" value="1"/>
</dbReference>
<feature type="domain" description="Replication protein A 70 kDa DNA-binding subunit B/D first OB fold" evidence="6">
    <location>
        <begin position="23"/>
        <end position="110"/>
    </location>
</feature>
<evidence type="ECO:0000259" key="7">
    <source>
        <dbReference type="Pfam" id="PF16900"/>
    </source>
</evidence>
<evidence type="ECO:0000256" key="3">
    <source>
        <dbReference type="ARBA" id="ARBA00022771"/>
    </source>
</evidence>
<reference evidence="8" key="2">
    <citation type="journal article" date="2008" name="Bioinformatics">
        <title>Assembly reconciliation.</title>
        <authorList>
            <person name="Zimin A.V."/>
            <person name="Smith D.R."/>
            <person name="Sutton G."/>
            <person name="Yorke J.A."/>
        </authorList>
    </citation>
    <scope>NUCLEOTIDE SEQUENCE</scope>
    <source>
        <strain evidence="8">TSC#14024-0371.13</strain>
    </source>
</reference>
<evidence type="ECO:0000256" key="4">
    <source>
        <dbReference type="ARBA" id="ARBA00022833"/>
    </source>
</evidence>